<dbReference type="CDD" id="cd00118">
    <property type="entry name" value="LysM"/>
    <property type="match status" value="1"/>
</dbReference>
<evidence type="ECO:0000313" key="5">
    <source>
        <dbReference type="Proteomes" id="UP001549037"/>
    </source>
</evidence>
<evidence type="ECO:0000256" key="1">
    <source>
        <dbReference type="SAM" id="MobiDB-lite"/>
    </source>
</evidence>
<sequence>MFINKKIVLASTLTLSLFAASHAKADEQDGIWTARTVEEVKANLIEENNSVTYTIQYGDTLSSIAEAMEIDLAVLAQINQIANVDLIFPNTVLKTVYDQNHQATSVEISVPTENPLQNEVVATADLASQQVVMQDQVVDLKPISEAVSEQAVASSAPATTALANSEQVSSEESASVNSDSSTVASLIADIVNQTPASEYVASSEIAPASITASSEAVTSEEVASVTSDSSTVASLTADIVNQTPVSEYVASSEVAPASPTASSEAVTSEEATSVNSDSSTVASLTADIVNQTPASEYVASSEVVHSEAQPVSEVTTVTSEAATPSQTNVAVNSTGLQPVAASFQQAVANQFGISDIGGYRAGDPQDHGQGLAVDVMVPVGSDLGDQVAQYAIDNMASANISYIIWEQQFYAPVNNIYGPANTWNLMPDRGSVTENHYDHVHISFNG</sequence>
<keyword evidence="2" id="KW-0732">Signal</keyword>
<keyword evidence="5" id="KW-1185">Reference proteome</keyword>
<reference evidence="4 5" key="1">
    <citation type="submission" date="2024-06" db="EMBL/GenBank/DDBJ databases">
        <title>Genomic Encyclopedia of Type Strains, Phase IV (KMG-IV): sequencing the most valuable type-strain genomes for metagenomic binning, comparative biology and taxonomic classification.</title>
        <authorList>
            <person name="Goeker M."/>
        </authorList>
    </citation>
    <scope>NUCLEOTIDE SEQUENCE [LARGE SCALE GENOMIC DNA]</scope>
    <source>
        <strain evidence="4 5">DSM 28302</strain>
    </source>
</reference>
<dbReference type="InterPro" id="IPR058593">
    <property type="entry name" value="ARB_07466-like_C"/>
</dbReference>
<dbReference type="InterPro" id="IPR036779">
    <property type="entry name" value="LysM_dom_sf"/>
</dbReference>
<evidence type="ECO:0000256" key="2">
    <source>
        <dbReference type="SAM" id="SignalP"/>
    </source>
</evidence>
<proteinExistence type="predicted"/>
<dbReference type="SMART" id="SM00257">
    <property type="entry name" value="LysM"/>
    <property type="match status" value="1"/>
</dbReference>
<dbReference type="Gene3D" id="3.10.350.10">
    <property type="entry name" value="LysM domain"/>
    <property type="match status" value="1"/>
</dbReference>
<dbReference type="PROSITE" id="PS51782">
    <property type="entry name" value="LYSM"/>
    <property type="match status" value="1"/>
</dbReference>
<feature type="compositionally biased region" description="Low complexity" evidence="1">
    <location>
        <begin position="251"/>
        <end position="274"/>
    </location>
</feature>
<name>A0ABV2JGG9_9STRE</name>
<gene>
    <name evidence="4" type="ORF">ABID28_000966</name>
</gene>
<dbReference type="InterPro" id="IPR018392">
    <property type="entry name" value="LysM"/>
</dbReference>
<feature type="chain" id="PRO_5045650488" evidence="2">
    <location>
        <begin position="26"/>
        <end position="446"/>
    </location>
</feature>
<feature type="domain" description="LysM" evidence="3">
    <location>
        <begin position="51"/>
        <end position="95"/>
    </location>
</feature>
<feature type="signal peptide" evidence="2">
    <location>
        <begin position="1"/>
        <end position="25"/>
    </location>
</feature>
<dbReference type="EMBL" id="JBEPLN010000013">
    <property type="protein sequence ID" value="MET3634323.1"/>
    <property type="molecule type" value="Genomic_DNA"/>
</dbReference>
<comment type="caution">
    <text evidence="4">The sequence shown here is derived from an EMBL/GenBank/DDBJ whole genome shotgun (WGS) entry which is preliminary data.</text>
</comment>
<dbReference type="Pfam" id="PF01476">
    <property type="entry name" value="LysM"/>
    <property type="match status" value="1"/>
</dbReference>
<evidence type="ECO:0000313" key="4">
    <source>
        <dbReference type="EMBL" id="MET3634323.1"/>
    </source>
</evidence>
<feature type="region of interest" description="Disordered" evidence="1">
    <location>
        <begin position="251"/>
        <end position="279"/>
    </location>
</feature>
<dbReference type="RefSeq" id="WP_354368587.1">
    <property type="nucleotide sequence ID" value="NZ_JBEPLN010000013.1"/>
</dbReference>
<organism evidence="4 5">
    <name type="scientific">Streptococcus porcorum</name>
    <dbReference type="NCBI Taxonomy" id="701526"/>
    <lineage>
        <taxon>Bacteria</taxon>
        <taxon>Bacillati</taxon>
        <taxon>Bacillota</taxon>
        <taxon>Bacilli</taxon>
        <taxon>Lactobacillales</taxon>
        <taxon>Streptococcaceae</taxon>
        <taxon>Streptococcus</taxon>
    </lineage>
</organism>
<accession>A0ABV2JGG9</accession>
<dbReference type="Pfam" id="PF26571">
    <property type="entry name" value="VldE"/>
    <property type="match status" value="1"/>
</dbReference>
<dbReference type="SUPFAM" id="SSF54106">
    <property type="entry name" value="LysM domain"/>
    <property type="match status" value="1"/>
</dbReference>
<dbReference type="Proteomes" id="UP001549037">
    <property type="component" value="Unassembled WGS sequence"/>
</dbReference>
<evidence type="ECO:0000259" key="3">
    <source>
        <dbReference type="PROSITE" id="PS51782"/>
    </source>
</evidence>
<protein>
    <submittedName>
        <fullName evidence="4">LysM repeat protein</fullName>
    </submittedName>
</protein>